<keyword evidence="1" id="KW-0472">Membrane</keyword>
<feature type="transmembrane region" description="Helical" evidence="1">
    <location>
        <begin position="42"/>
        <end position="61"/>
    </location>
</feature>
<feature type="transmembrane region" description="Helical" evidence="1">
    <location>
        <begin position="12"/>
        <end position="30"/>
    </location>
</feature>
<dbReference type="KEGG" id="vg:29127044"/>
<evidence type="ECO:0000256" key="1">
    <source>
        <dbReference type="SAM" id="Phobius"/>
    </source>
</evidence>
<dbReference type="RefSeq" id="YP_009300777.1">
    <property type="nucleotide sequence ID" value="NC_031224.2"/>
</dbReference>
<gene>
    <name evidence="2" type="primary">88</name>
    <name evidence="2" type="ORF">MUDCAT_88</name>
</gene>
<organism evidence="2 3">
    <name type="scientific">Arthrobacter phage Mudcat</name>
    <dbReference type="NCBI Taxonomy" id="1796997"/>
    <lineage>
        <taxon>Viruses</taxon>
        <taxon>Duplodnaviria</taxon>
        <taxon>Heunggongvirae</taxon>
        <taxon>Uroviricota</taxon>
        <taxon>Caudoviricetes</taxon>
        <taxon>Mudcatvirus</taxon>
        <taxon>Mudcatvirus mudcat</taxon>
    </lineage>
</organism>
<protein>
    <submittedName>
        <fullName evidence="2">Uncharacterized protein</fullName>
    </submittedName>
</protein>
<keyword evidence="3" id="KW-1185">Reference proteome</keyword>
<accession>A0A140G720</accession>
<reference evidence="2" key="1">
    <citation type="submission" date="2018-02" db="EMBL/GenBank/DDBJ databases">
        <authorList>
            <person name="Staples A.K."/>
            <person name="Oates E.A."/>
            <person name="Brown C.B."/>
            <person name="McDaniel C.M."/>
            <person name="Wathen K.E."/>
            <person name="Thompson A.R."/>
            <person name="Goedde M.A."/>
            <person name="Gaffney B."/>
            <person name="Rinehart C.A."/>
            <person name="King R.A."/>
            <person name="Bowman C.A."/>
            <person name="Russell D.A."/>
            <person name="Pope W.H."/>
            <person name="Jacobs-Sera D."/>
            <person name="Hendrix R.W."/>
            <person name="Hatfull G.F."/>
        </authorList>
    </citation>
    <scope>NUCLEOTIDE SEQUENCE</scope>
</reference>
<evidence type="ECO:0000313" key="3">
    <source>
        <dbReference type="Proteomes" id="UP000201625"/>
    </source>
</evidence>
<sequence length="74" mass="8681">MKRKFDVLKSNSWVSLIGNTFFIAVVIYKLHVDGETYTIGQIIAWSFVGVYAIVGIFWNQYRLFKIKMKELESE</sequence>
<evidence type="ECO:0000313" key="2">
    <source>
        <dbReference type="EMBL" id="AMM44455.1"/>
    </source>
</evidence>
<proteinExistence type="predicted"/>
<keyword evidence="1" id="KW-1133">Transmembrane helix</keyword>
<dbReference type="GeneID" id="29127044"/>
<dbReference type="EMBL" id="KU647628">
    <property type="protein sequence ID" value="AMM44455.1"/>
    <property type="molecule type" value="Genomic_DNA"/>
</dbReference>
<keyword evidence="1" id="KW-0812">Transmembrane</keyword>
<name>A0A140G720_9CAUD</name>
<dbReference type="Proteomes" id="UP000201625">
    <property type="component" value="Segment"/>
</dbReference>